<gene>
    <name evidence="1" type="ORF">AXF13_07280</name>
</gene>
<reference evidence="2" key="1">
    <citation type="submission" date="2016-02" db="EMBL/GenBank/DDBJ databases">
        <authorList>
            <person name="Holder M.E."/>
            <person name="Ajami N.J."/>
            <person name="Petrosino J.F."/>
        </authorList>
    </citation>
    <scope>NUCLEOTIDE SEQUENCE [LARGE SCALE GENOMIC DNA]</scope>
    <source>
        <strain evidence="2">CCUG 45958</strain>
    </source>
</reference>
<accession>A0A0X8JJI1</accession>
<evidence type="ECO:0000313" key="1">
    <source>
        <dbReference type="EMBL" id="AMD89934.1"/>
    </source>
</evidence>
<organism evidence="1 2">
    <name type="scientific">Desulfovibrio fairfieldensis</name>
    <dbReference type="NCBI Taxonomy" id="44742"/>
    <lineage>
        <taxon>Bacteria</taxon>
        <taxon>Pseudomonadati</taxon>
        <taxon>Thermodesulfobacteriota</taxon>
        <taxon>Desulfovibrionia</taxon>
        <taxon>Desulfovibrionales</taxon>
        <taxon>Desulfovibrionaceae</taxon>
        <taxon>Desulfovibrio</taxon>
    </lineage>
</organism>
<sequence>MAFFAARDAETTLACPRCGARLHIARTCHEAYMRCPACKAQFPLNDYISQADEVMERFLENVYCDRI</sequence>
<dbReference type="AlphaFoldDB" id="A0A0X8JJI1"/>
<dbReference type="KEGG" id="dfi:AXF13_07280"/>
<keyword evidence="2" id="KW-1185">Reference proteome</keyword>
<evidence type="ECO:0000313" key="2">
    <source>
        <dbReference type="Proteomes" id="UP000069241"/>
    </source>
</evidence>
<dbReference type="EMBL" id="CP014229">
    <property type="protein sequence ID" value="AMD89934.1"/>
    <property type="molecule type" value="Genomic_DNA"/>
</dbReference>
<dbReference type="Proteomes" id="UP000069241">
    <property type="component" value="Chromosome"/>
</dbReference>
<proteinExistence type="predicted"/>
<dbReference type="SUPFAM" id="SSF158997">
    <property type="entry name" value="Trm112p-like"/>
    <property type="match status" value="1"/>
</dbReference>
<protein>
    <submittedName>
        <fullName evidence="1">Uncharacterized protein</fullName>
    </submittedName>
</protein>
<dbReference type="NCBIfam" id="NF041197">
    <property type="entry name" value="CxxC_Se_CxxC"/>
    <property type="match status" value="1"/>
</dbReference>
<dbReference type="RefSeq" id="WP_062252239.1">
    <property type="nucleotide sequence ID" value="NZ_CP014229.1"/>
</dbReference>
<name>A0A0X8JJI1_9BACT</name>